<dbReference type="InterPro" id="IPR004843">
    <property type="entry name" value="Calcineurin-like_PHP"/>
</dbReference>
<dbReference type="InterPro" id="IPR029052">
    <property type="entry name" value="Metallo-depent_PP-like"/>
</dbReference>
<dbReference type="Gene3D" id="3.60.21.10">
    <property type="match status" value="1"/>
</dbReference>
<dbReference type="SUPFAM" id="SSF47862">
    <property type="entry name" value="Saposin"/>
    <property type="match status" value="1"/>
</dbReference>
<dbReference type="InterPro" id="IPR011001">
    <property type="entry name" value="Saposin-like"/>
</dbReference>
<keyword evidence="1" id="KW-0378">Hydrolase</keyword>
<dbReference type="Pfam" id="PF00149">
    <property type="entry name" value="Metallophos"/>
    <property type="match status" value="1"/>
</dbReference>
<dbReference type="InParanoid" id="A0A077ZSZ9"/>
<organism evidence="6 7">
    <name type="scientific">Stylonychia lemnae</name>
    <name type="common">Ciliate</name>
    <dbReference type="NCBI Taxonomy" id="5949"/>
    <lineage>
        <taxon>Eukaryota</taxon>
        <taxon>Sar</taxon>
        <taxon>Alveolata</taxon>
        <taxon>Ciliophora</taxon>
        <taxon>Intramacronucleata</taxon>
        <taxon>Spirotrichea</taxon>
        <taxon>Stichotrichia</taxon>
        <taxon>Sporadotrichida</taxon>
        <taxon>Oxytrichidae</taxon>
        <taxon>Stylonychinae</taxon>
        <taxon>Stylonychia</taxon>
    </lineage>
</organism>
<dbReference type="OMA" id="HEPQTIK"/>
<dbReference type="InterPro" id="IPR008139">
    <property type="entry name" value="SaposinB_dom"/>
</dbReference>
<dbReference type="OrthoDB" id="282973at2759"/>
<feature type="domain" description="Saposin B-type" evidence="5">
    <location>
        <begin position="41"/>
        <end position="124"/>
    </location>
</feature>
<accession>A0A077ZSZ9</accession>
<evidence type="ECO:0000259" key="5">
    <source>
        <dbReference type="PROSITE" id="PS50015"/>
    </source>
</evidence>
<dbReference type="Gene3D" id="1.10.225.10">
    <property type="entry name" value="Saposin-like"/>
    <property type="match status" value="1"/>
</dbReference>
<gene>
    <name evidence="6" type="primary">Contig16316.g17378</name>
    <name evidence="6" type="ORF">STYLEM_1981</name>
</gene>
<dbReference type="AlphaFoldDB" id="A0A077ZSZ9"/>
<dbReference type="PANTHER" id="PTHR10340">
    <property type="entry name" value="SPHINGOMYELIN PHOSPHODIESTERASE"/>
    <property type="match status" value="1"/>
</dbReference>
<evidence type="ECO:0000256" key="4">
    <source>
        <dbReference type="ARBA" id="ARBA00023295"/>
    </source>
</evidence>
<keyword evidence="4" id="KW-0326">Glycosidase</keyword>
<name>A0A077ZSZ9_STYLE</name>
<proteinExistence type="predicted"/>
<dbReference type="EMBL" id="CCKQ01001910">
    <property type="protein sequence ID" value="CDW73013.1"/>
    <property type="molecule type" value="Genomic_DNA"/>
</dbReference>
<evidence type="ECO:0000313" key="6">
    <source>
        <dbReference type="EMBL" id="CDW73013.1"/>
    </source>
</evidence>
<keyword evidence="3" id="KW-0325">Glycoprotein</keyword>
<evidence type="ECO:0000256" key="1">
    <source>
        <dbReference type="ARBA" id="ARBA00022801"/>
    </source>
</evidence>
<evidence type="ECO:0000256" key="2">
    <source>
        <dbReference type="ARBA" id="ARBA00023157"/>
    </source>
</evidence>
<dbReference type="GO" id="GO:0016798">
    <property type="term" value="F:hydrolase activity, acting on glycosyl bonds"/>
    <property type="evidence" value="ECO:0007669"/>
    <property type="project" value="UniProtKB-KW"/>
</dbReference>
<dbReference type="PANTHER" id="PTHR10340:SF57">
    <property type="entry name" value="METALLOPHOS DOMAIN-CONTAINING PROTEIN"/>
    <property type="match status" value="1"/>
</dbReference>
<dbReference type="SMART" id="SM00741">
    <property type="entry name" value="SapB"/>
    <property type="match status" value="1"/>
</dbReference>
<sequence>MHKQAKILQLIQFQLQLQDPLNLVSENQYLSSQKQIVEATSTFGCSTCQFFIKFVTFLVDNDFQRIFNKNLFNLLCSSFTQFQGSTCKGLVEYFSDVSFDNLFAGALAPDNVCQQLLNSCPKTLYTSKTEGVTKFKNSILADKPASLVNDTFLDDLYTSVNGQTRTTIKILHLTDLHLDLEYTVGAVNECQRVICCRKAYGMAESDSRKAGLFGDYQCNSPKNLIQNMADYINNVIKPDVILWTGDNTPHTEEDGQSYTEKKMYLDWLTDFLKRNFTSIPVYPILGNHDMTTSFVEYFDKPDVIYSYLSNSWNQWLDSNALQEYSQKGYYKQNLKLKNGTIASNVYIIALNTQAAYVYNPVLFRRINDPGKQLDWLNKTLHNLETNNQVAIIIGHIAPMDQDFSYSWGIRLKVLTDRFQHIIRFSAFGHLHDEVTNIARSFDKNKPVGVQYLTGSLTPYKYRLPSFRVFEIDDKLMIPLQVKTHSFDIKGTNPVWKLDHELKQYFQMNDLSPSSFENLAQRISTDETLAKKYQWNKSVKGPGRYIAVCDEACRLKISCEIKHSVFYDILGCQNKPISSSFFGKLDFLYNPWYDK</sequence>
<keyword evidence="7" id="KW-1185">Reference proteome</keyword>
<dbReference type="Proteomes" id="UP000039865">
    <property type="component" value="Unassembled WGS sequence"/>
</dbReference>
<evidence type="ECO:0000313" key="7">
    <source>
        <dbReference type="Proteomes" id="UP000039865"/>
    </source>
</evidence>
<keyword evidence="2" id="KW-1015">Disulfide bond</keyword>
<reference evidence="6 7" key="1">
    <citation type="submission" date="2014-06" db="EMBL/GenBank/DDBJ databases">
        <authorList>
            <person name="Swart Estienne"/>
        </authorList>
    </citation>
    <scope>NUCLEOTIDE SEQUENCE [LARGE SCALE GENOMIC DNA]</scope>
    <source>
        <strain evidence="6 7">130c</strain>
    </source>
</reference>
<dbReference type="SUPFAM" id="SSF56300">
    <property type="entry name" value="Metallo-dependent phosphatases"/>
    <property type="match status" value="1"/>
</dbReference>
<dbReference type="PROSITE" id="PS50015">
    <property type="entry name" value="SAP_B"/>
    <property type="match status" value="1"/>
</dbReference>
<protein>
    <submittedName>
        <fullName evidence="6">Ser thr protein phosphatase family protein</fullName>
    </submittedName>
</protein>
<evidence type="ECO:0000256" key="3">
    <source>
        <dbReference type="ARBA" id="ARBA00023180"/>
    </source>
</evidence>